<evidence type="ECO:0000256" key="4">
    <source>
        <dbReference type="SAM" id="SignalP"/>
    </source>
</evidence>
<evidence type="ECO:0000256" key="3">
    <source>
        <dbReference type="ARBA" id="ARBA00023235"/>
    </source>
</evidence>
<name>A0A927FAI8_9BACT</name>
<dbReference type="Pfam" id="PF00160">
    <property type="entry name" value="Pro_isomerase"/>
    <property type="match status" value="2"/>
</dbReference>
<protein>
    <recommendedName>
        <fullName evidence="1">peptidylprolyl isomerase</fullName>
        <ecNumber evidence="1">5.2.1.8</ecNumber>
    </recommendedName>
</protein>
<evidence type="ECO:0000313" key="7">
    <source>
        <dbReference type="Proteomes" id="UP000622317"/>
    </source>
</evidence>
<dbReference type="Gene3D" id="2.40.100.10">
    <property type="entry name" value="Cyclophilin-like"/>
    <property type="match status" value="1"/>
</dbReference>
<dbReference type="GO" id="GO:0003755">
    <property type="term" value="F:peptidyl-prolyl cis-trans isomerase activity"/>
    <property type="evidence" value="ECO:0007669"/>
    <property type="project" value="UniProtKB-KW"/>
</dbReference>
<keyword evidence="7" id="KW-1185">Reference proteome</keyword>
<dbReference type="InterPro" id="IPR029000">
    <property type="entry name" value="Cyclophilin-like_dom_sf"/>
</dbReference>
<evidence type="ECO:0000256" key="2">
    <source>
        <dbReference type="ARBA" id="ARBA00023110"/>
    </source>
</evidence>
<reference evidence="6" key="1">
    <citation type="submission" date="2020-09" db="EMBL/GenBank/DDBJ databases">
        <title>Pelagicoccus enzymogenes sp. nov. with an EPS production, isolated from marine sediment.</title>
        <authorList>
            <person name="Feng X."/>
        </authorList>
    </citation>
    <scope>NUCLEOTIDE SEQUENCE</scope>
    <source>
        <strain evidence="6">NFK12</strain>
    </source>
</reference>
<evidence type="ECO:0000259" key="5">
    <source>
        <dbReference type="PROSITE" id="PS50072"/>
    </source>
</evidence>
<organism evidence="6 7">
    <name type="scientific">Pelagicoccus enzymogenes</name>
    <dbReference type="NCBI Taxonomy" id="2773457"/>
    <lineage>
        <taxon>Bacteria</taxon>
        <taxon>Pseudomonadati</taxon>
        <taxon>Verrucomicrobiota</taxon>
        <taxon>Opitutia</taxon>
        <taxon>Puniceicoccales</taxon>
        <taxon>Pelagicoccaceae</taxon>
        <taxon>Pelagicoccus</taxon>
    </lineage>
</organism>
<sequence>MKSTATIALLALIAQIASAFEPTEDGMYAVFDTSMGEFTVKLAFDGVPLTTANFVGLAEGKIPYFSNETGEALSAKPYYDGMIFHRVVKNFVIQAGDPDPDDDQANGPGYRIPDEMHPNLSHEIPYVISMANNYCFPCEENSGQRWVTSPSEEEFNERALEFLNVGENTGGSQFFITVEPSANSAGPGYLDGHFTVFGVVEDGSEVVEAISGVGVDQGYQPLEDVVIHSVKILRRGEAAENWNIEDYELPVIQAVNKDVSLAQTDDGPAFRFPAAAGEKLLLQESEDLSDWSQDFLNIGEASDVEVDLAGREKLFLELFSVSDPTAYEERIPNATFEADIFNHPFGARQTVTWSFKFNSNSDDTENPERFGIVSVPNLPDARILAYQYHRLPNGARLRIVTQSQQVMTFYLRFIEGNLGGYVAWIDDYFHGTESSQPPYFVPQRFPVTGFFELSTP</sequence>
<dbReference type="PANTHER" id="PTHR45625">
    <property type="entry name" value="PEPTIDYL-PROLYL CIS-TRANS ISOMERASE-RELATED"/>
    <property type="match status" value="1"/>
</dbReference>
<comment type="caution">
    <text evidence="6">The sequence shown here is derived from an EMBL/GenBank/DDBJ whole genome shotgun (WGS) entry which is preliminary data.</text>
</comment>
<evidence type="ECO:0000256" key="1">
    <source>
        <dbReference type="ARBA" id="ARBA00013194"/>
    </source>
</evidence>
<dbReference type="EC" id="5.2.1.8" evidence="1"/>
<dbReference type="CDD" id="cd00317">
    <property type="entry name" value="cyclophilin"/>
    <property type="match status" value="1"/>
</dbReference>
<feature type="chain" id="PRO_5037128882" description="peptidylprolyl isomerase" evidence="4">
    <location>
        <begin position="20"/>
        <end position="456"/>
    </location>
</feature>
<gene>
    <name evidence="6" type="ORF">IEN85_18550</name>
</gene>
<evidence type="ECO:0000313" key="6">
    <source>
        <dbReference type="EMBL" id="MBD5781508.1"/>
    </source>
</evidence>
<proteinExistence type="predicted"/>
<feature type="domain" description="PPIase cyclophilin-type" evidence="5">
    <location>
        <begin position="29"/>
        <end position="232"/>
    </location>
</feature>
<dbReference type="EMBL" id="JACYFG010000042">
    <property type="protein sequence ID" value="MBD5781508.1"/>
    <property type="molecule type" value="Genomic_DNA"/>
</dbReference>
<dbReference type="PROSITE" id="PS50072">
    <property type="entry name" value="CSA_PPIASE_2"/>
    <property type="match status" value="1"/>
</dbReference>
<dbReference type="InterPro" id="IPR002130">
    <property type="entry name" value="Cyclophilin-type_PPIase_dom"/>
</dbReference>
<dbReference type="RefSeq" id="WP_191618606.1">
    <property type="nucleotide sequence ID" value="NZ_JACYFG010000042.1"/>
</dbReference>
<dbReference type="InterPro" id="IPR044666">
    <property type="entry name" value="Cyclophilin_A-like"/>
</dbReference>
<dbReference type="SUPFAM" id="SSF50891">
    <property type="entry name" value="Cyclophilin-like"/>
    <property type="match status" value="1"/>
</dbReference>
<feature type="signal peptide" evidence="4">
    <location>
        <begin position="1"/>
        <end position="19"/>
    </location>
</feature>
<dbReference type="AlphaFoldDB" id="A0A927FAI8"/>
<accession>A0A927FAI8</accession>
<keyword evidence="2" id="KW-0697">Rotamase</keyword>
<dbReference type="PANTHER" id="PTHR45625:SF4">
    <property type="entry name" value="PEPTIDYLPROLYL ISOMERASE DOMAIN AND WD REPEAT-CONTAINING PROTEIN 1"/>
    <property type="match status" value="1"/>
</dbReference>
<dbReference type="Proteomes" id="UP000622317">
    <property type="component" value="Unassembled WGS sequence"/>
</dbReference>
<keyword evidence="3 6" id="KW-0413">Isomerase</keyword>
<keyword evidence="4" id="KW-0732">Signal</keyword>